<dbReference type="PROSITE" id="PS51170">
    <property type="entry name" value="CW"/>
    <property type="match status" value="1"/>
</dbReference>
<evidence type="ECO:0000313" key="4">
    <source>
        <dbReference type="Proteomes" id="UP000191154"/>
    </source>
</evidence>
<gene>
    <name evidence="3" type="ORF">CLOSAC_08090</name>
</gene>
<evidence type="ECO:0000256" key="2">
    <source>
        <dbReference type="PROSITE-ProRule" id="PRU00591"/>
    </source>
</evidence>
<dbReference type="Proteomes" id="UP000191154">
    <property type="component" value="Unassembled WGS sequence"/>
</dbReference>
<organism evidence="3 4">
    <name type="scientific">Clostridium saccharobutylicum</name>
    <dbReference type="NCBI Taxonomy" id="169679"/>
    <lineage>
        <taxon>Bacteria</taxon>
        <taxon>Bacillati</taxon>
        <taxon>Bacillota</taxon>
        <taxon>Clostridia</taxon>
        <taxon>Eubacteriales</taxon>
        <taxon>Clostridiaceae</taxon>
        <taxon>Clostridium</taxon>
    </lineage>
</organism>
<name>A0A1S8NJD9_CLOSA</name>
<reference evidence="3 4" key="1">
    <citation type="submission" date="2016-05" db="EMBL/GenBank/DDBJ databases">
        <title>Microbial solvent formation.</title>
        <authorList>
            <person name="Poehlein A."/>
            <person name="Montoya Solano J.D."/>
            <person name="Flitsch S."/>
            <person name="Krabben P."/>
            <person name="Duerre P."/>
            <person name="Daniel R."/>
        </authorList>
    </citation>
    <scope>NUCLEOTIDE SEQUENCE [LARGE SCALE GENOMIC DNA]</scope>
    <source>
        <strain evidence="3 4">L1-8</strain>
    </source>
</reference>
<dbReference type="EMBL" id="LZYZ01000001">
    <property type="protein sequence ID" value="OOM16538.1"/>
    <property type="molecule type" value="Genomic_DNA"/>
</dbReference>
<dbReference type="AlphaFoldDB" id="A0A1S8NJD9"/>
<feature type="repeat" description="Cell wall-binding" evidence="2">
    <location>
        <begin position="18"/>
        <end position="37"/>
    </location>
</feature>
<dbReference type="RefSeq" id="WP_077864237.1">
    <property type="nucleotide sequence ID" value="NZ_LZYZ01000001.1"/>
</dbReference>
<dbReference type="Gene3D" id="2.10.270.20">
    <property type="match status" value="1"/>
</dbReference>
<accession>A0A1S8NJD9</accession>
<dbReference type="SUPFAM" id="SSF69360">
    <property type="entry name" value="Cell wall binding repeat"/>
    <property type="match status" value="1"/>
</dbReference>
<proteinExistence type="predicted"/>
<keyword evidence="1" id="KW-0677">Repeat</keyword>
<comment type="caution">
    <text evidence="3">The sequence shown here is derived from an EMBL/GenBank/DDBJ whole genome shotgun (WGS) entry which is preliminary data.</text>
</comment>
<sequence length="51" mass="5819">MVERFTKQLSFVEDGSKVTGWKQVDGTWHHFNTDGKMQVGLVQGEDSTTIY</sequence>
<dbReference type="InterPro" id="IPR018337">
    <property type="entry name" value="Cell_wall/Cho-bd_repeat"/>
</dbReference>
<dbReference type="Pfam" id="PF01473">
    <property type="entry name" value="Choline_bind_1"/>
    <property type="match status" value="1"/>
</dbReference>
<evidence type="ECO:0000313" key="3">
    <source>
        <dbReference type="EMBL" id="OOM16538.1"/>
    </source>
</evidence>
<protein>
    <submittedName>
        <fullName evidence="3">Putative cell wall binding repeat protein</fullName>
    </submittedName>
</protein>
<evidence type="ECO:0000256" key="1">
    <source>
        <dbReference type="ARBA" id="ARBA00022737"/>
    </source>
</evidence>